<feature type="domain" description="Tf2-1-like SH3-like" evidence="2">
    <location>
        <begin position="69"/>
        <end position="110"/>
    </location>
</feature>
<reference evidence="3" key="1">
    <citation type="journal article" date="2014" name="PLoS Pathog.">
        <title>Expression profiling during Arabidopsis/downy mildew interaction reveals a highly-expressed effector that attenuates responses to salicylic acid.</title>
        <authorList>
            <person name="Asai S."/>
            <person name="Rallapalli G."/>
            <person name="Piquerez S.J.M."/>
            <person name="Caillaud M.C."/>
            <person name="Furzer O.J."/>
            <person name="Ishaque N."/>
            <person name="Wirthmueller L."/>
            <person name="Fabro G."/>
            <person name="Shirasu K."/>
            <person name="Jones J.D.G."/>
        </authorList>
    </citation>
    <scope>NUCLEOTIDE SEQUENCE</scope>
    <source>
        <strain evidence="3">Emoy2</strain>
    </source>
</reference>
<proteinExistence type="evidence at transcript level"/>
<gene>
    <name evidence="3" type="primary">HaRxLL12</name>
</gene>
<dbReference type="Pfam" id="PF24626">
    <property type="entry name" value="SH3_Tf2-1"/>
    <property type="match status" value="1"/>
</dbReference>
<dbReference type="AlphaFoldDB" id="A0A090BGZ8"/>
<organism evidence="3">
    <name type="scientific">Hyaloperonospora arabidopsidis (strain Emoy2)</name>
    <name type="common">Downy mildew agent</name>
    <name type="synonym">Peronospora arabidopsidis</name>
    <dbReference type="NCBI Taxonomy" id="559515"/>
    <lineage>
        <taxon>Eukaryota</taxon>
        <taxon>Sar</taxon>
        <taxon>Stramenopiles</taxon>
        <taxon>Oomycota</taxon>
        <taxon>Peronosporomycetes</taxon>
        <taxon>Peronosporales</taxon>
        <taxon>Peronosporaceae</taxon>
        <taxon>Hyaloperonospora</taxon>
    </lineage>
</organism>
<protein>
    <submittedName>
        <fullName evidence="3">RxLR effector candidate protein</fullName>
    </submittedName>
</protein>
<dbReference type="InterPro" id="IPR056924">
    <property type="entry name" value="SH3_Tf2-1"/>
</dbReference>
<keyword evidence="1" id="KW-0732">Signal</keyword>
<name>A0A090BGZ8_HYAAE</name>
<evidence type="ECO:0000259" key="2">
    <source>
        <dbReference type="Pfam" id="PF24626"/>
    </source>
</evidence>
<feature type="chain" id="PRO_5001853228" evidence="1">
    <location>
        <begin position="30"/>
        <end position="112"/>
    </location>
</feature>
<evidence type="ECO:0000313" key="3">
    <source>
        <dbReference type="EMBL" id="BAP68888.1"/>
    </source>
</evidence>
<sequence length="112" mass="12654">MSITSTSVKKRKVRARMLLLLILPQCAPSALQPKTASQQMNSYWLAKRLSVSCKIPLLKQWTDKRKNEGDLVPLSTVNLPRHIVTNVGSNKLLPKFIGPFRVLRRIGNAYTI</sequence>
<evidence type="ECO:0000256" key="1">
    <source>
        <dbReference type="SAM" id="SignalP"/>
    </source>
</evidence>
<feature type="non-terminal residue" evidence="3">
    <location>
        <position position="112"/>
    </location>
</feature>
<accession>A0A090BGZ8</accession>
<feature type="signal peptide" evidence="1">
    <location>
        <begin position="1"/>
        <end position="29"/>
    </location>
</feature>
<dbReference type="EMBL" id="AB922313">
    <property type="protein sequence ID" value="BAP68888.1"/>
    <property type="molecule type" value="mRNA"/>
</dbReference>